<evidence type="ECO:0000313" key="1">
    <source>
        <dbReference type="EMBL" id="CAJ1960189.1"/>
    </source>
</evidence>
<accession>A0AAD2G2F8</accession>
<gene>
    <name evidence="1" type="ORF">CYCCA115_LOCUS18605</name>
</gene>
<name>A0AAD2G2F8_9STRA</name>
<dbReference type="Proteomes" id="UP001295423">
    <property type="component" value="Unassembled WGS sequence"/>
</dbReference>
<organism evidence="1 2">
    <name type="scientific">Cylindrotheca closterium</name>
    <dbReference type="NCBI Taxonomy" id="2856"/>
    <lineage>
        <taxon>Eukaryota</taxon>
        <taxon>Sar</taxon>
        <taxon>Stramenopiles</taxon>
        <taxon>Ochrophyta</taxon>
        <taxon>Bacillariophyta</taxon>
        <taxon>Bacillariophyceae</taxon>
        <taxon>Bacillariophycidae</taxon>
        <taxon>Bacillariales</taxon>
        <taxon>Bacillariaceae</taxon>
        <taxon>Cylindrotheca</taxon>
    </lineage>
</organism>
<keyword evidence="2" id="KW-1185">Reference proteome</keyword>
<evidence type="ECO:0000313" key="2">
    <source>
        <dbReference type="Proteomes" id="UP001295423"/>
    </source>
</evidence>
<comment type="caution">
    <text evidence="1">The sequence shown here is derived from an EMBL/GenBank/DDBJ whole genome shotgun (WGS) entry which is preliminary data.</text>
</comment>
<protein>
    <submittedName>
        <fullName evidence="1">Uncharacterized protein</fullName>
    </submittedName>
</protein>
<reference evidence="1" key="1">
    <citation type="submission" date="2023-08" db="EMBL/GenBank/DDBJ databases">
        <authorList>
            <person name="Audoor S."/>
            <person name="Bilcke G."/>
        </authorList>
    </citation>
    <scope>NUCLEOTIDE SEQUENCE</scope>
</reference>
<dbReference type="EMBL" id="CAKOGP040002049">
    <property type="protein sequence ID" value="CAJ1960189.1"/>
    <property type="molecule type" value="Genomic_DNA"/>
</dbReference>
<sequence>MEAEGFGYKSRTALTNQEFFASCFCFVDDTNVMESNDNVETTGKDLLLSVQSALDLWSGGISATGGAINPAKSFSWLIDFKWRPSSGMWVFWRKAEMPGDLTLQDPTGLWATL</sequence>
<proteinExistence type="predicted"/>
<dbReference type="AlphaFoldDB" id="A0AAD2G2F8"/>